<evidence type="ECO:0000256" key="2">
    <source>
        <dbReference type="ARBA" id="ARBA00022448"/>
    </source>
</evidence>
<dbReference type="SMART" id="SM00100">
    <property type="entry name" value="cNMP"/>
    <property type="match status" value="1"/>
</dbReference>
<keyword evidence="6 9" id="KW-0472">Membrane</keyword>
<sequence length="982" mass="107791">MKLGEAETPPQSPSMGSADSPGTPVSLGVSPERAEMNRTKSVARVSKFSLQQSAGAGGDGLPFLIFHPHAGWRIIWDFSMFLLLMYSAIAGPWRMSFKSLTMSCGDAIYWVELSFDVLFCFDILLSCRTAFYTRPTSEFATNSDGPLPLETRSLPILWYYADIRNLWRGNGGGFFVLDVVGSFPVDAVLCSAEGSYDIMRVARAPRVLKALRLVRMLRLLRLARVSRILTKLKDRMKVNPGLLALLTFLSAVMIGTHWLACLWFFAGTLMDDSPGVLELSDPGTATWSTQHKIVSLVGEALNETKYVSVYCVRVLGQKLDPECLEASAGDQYVASIYWAIASLCTIGYGDVKSYSVPEFSISIVTMLAGGFCFAYMVGGLTVMLERLSVRNKNLRDTLYELGGFMHREKVPPNIQSAIRRYFTRRANNKQNIPVMLSRLSGSLKQEVYLLLYKDLVQSVPFFKTFSDKAIVYLISKFQYASASAAEVIYRENQIGDTVYFLRSGEVELSMKAKGHNQPPTKWKIKDKGFFGEHTVLHKRWRLASARAVIWCNMFTLTKQDIDQCAKLYPDAAEALENYRNRVESKWRWAMRRIAQNLRMANTARIGDSIESDSKSRSRSRKDSTSSPNTSKDFGLVGAPYGLHTIWKGLTAALASMARHMRGMGSVTPESSVSFESSRESASREKAMVGGVNVAGGRFGQEGEGKGEQSGSGKKRRAESLKPLPAEALPVYSPHAASWAAGSPTKQNLVKLKALPPAAALAPVTEDLSNAKRGPGLLGLEALPPIHTPPPLPGAAELVGLGQDGSQGGNGLPPTVIPRPVTHGAQEARRTLPPEQGTGSASGGIYANITSGGTRDKSLMKEGLPQGAPTLAPTNAKQVEQTRRGLKIAVKTEQEKHAELLAEWEKRCDVQDILLEEIEHLKQHTVKLKQMTGKYASQVEAQQKQIEELQHEVSTRDPTWGMGTWGVAGATGQAADFMPDEEQ</sequence>
<dbReference type="Gene3D" id="1.10.287.70">
    <property type="match status" value="1"/>
</dbReference>
<evidence type="ECO:0000256" key="6">
    <source>
        <dbReference type="ARBA" id="ARBA00023136"/>
    </source>
</evidence>
<dbReference type="GO" id="GO:0016020">
    <property type="term" value="C:membrane"/>
    <property type="evidence" value="ECO:0007669"/>
    <property type="project" value="UniProtKB-SubCell"/>
</dbReference>
<dbReference type="AlphaFoldDB" id="A0A6U2GBR6"/>
<feature type="region of interest" description="Disordered" evidence="8">
    <location>
        <begin position="604"/>
        <end position="633"/>
    </location>
</feature>
<dbReference type="EMBL" id="HBFX01019189">
    <property type="protein sequence ID" value="CAD8957102.1"/>
    <property type="molecule type" value="Transcribed_RNA"/>
</dbReference>
<evidence type="ECO:0000256" key="3">
    <source>
        <dbReference type="ARBA" id="ARBA00022692"/>
    </source>
</evidence>
<feature type="transmembrane region" description="Helical" evidence="9">
    <location>
        <begin position="359"/>
        <end position="384"/>
    </location>
</feature>
<protein>
    <recommendedName>
        <fullName evidence="10">Cyclic nucleotide-binding domain-containing protein</fullName>
    </recommendedName>
</protein>
<evidence type="ECO:0000256" key="5">
    <source>
        <dbReference type="ARBA" id="ARBA00023065"/>
    </source>
</evidence>
<keyword evidence="3 9" id="KW-0812">Transmembrane</keyword>
<comment type="subcellular location">
    <subcellularLocation>
        <location evidence="1">Membrane</location>
        <topology evidence="1">Multi-pass membrane protein</topology>
    </subcellularLocation>
</comment>
<evidence type="ECO:0000256" key="1">
    <source>
        <dbReference type="ARBA" id="ARBA00004141"/>
    </source>
</evidence>
<dbReference type="InterPro" id="IPR000595">
    <property type="entry name" value="cNMP-bd_dom"/>
</dbReference>
<feature type="compositionally biased region" description="Basic and acidic residues" evidence="8">
    <location>
        <begin position="611"/>
        <end position="623"/>
    </location>
</feature>
<evidence type="ECO:0000256" key="8">
    <source>
        <dbReference type="SAM" id="MobiDB-lite"/>
    </source>
</evidence>
<evidence type="ECO:0000313" key="11">
    <source>
        <dbReference type="EMBL" id="CAD8957102.1"/>
    </source>
</evidence>
<organism evidence="11">
    <name type="scientific">Hemiselmis andersenii</name>
    <name type="common">Cryptophyte alga</name>
    <dbReference type="NCBI Taxonomy" id="464988"/>
    <lineage>
        <taxon>Eukaryota</taxon>
        <taxon>Cryptophyceae</taxon>
        <taxon>Cryptomonadales</taxon>
        <taxon>Hemiselmidaceae</taxon>
        <taxon>Hemiselmis</taxon>
    </lineage>
</organism>
<gene>
    <name evidence="11" type="ORF">HAND00432_LOCUS11641</name>
</gene>
<feature type="region of interest" description="Disordered" evidence="8">
    <location>
        <begin position="804"/>
        <end position="855"/>
    </location>
</feature>
<evidence type="ECO:0000259" key="10">
    <source>
        <dbReference type="PROSITE" id="PS50042"/>
    </source>
</evidence>
<dbReference type="InterPro" id="IPR003938">
    <property type="entry name" value="K_chnl_volt-dep_EAG/ELK/ERG"/>
</dbReference>
<dbReference type="InterPro" id="IPR018490">
    <property type="entry name" value="cNMP-bd_dom_sf"/>
</dbReference>
<feature type="domain" description="Cyclic nucleotide-binding" evidence="10">
    <location>
        <begin position="461"/>
        <end position="563"/>
    </location>
</feature>
<dbReference type="GO" id="GO:0005249">
    <property type="term" value="F:voltage-gated potassium channel activity"/>
    <property type="evidence" value="ECO:0007669"/>
    <property type="project" value="InterPro"/>
</dbReference>
<dbReference type="InterPro" id="IPR014710">
    <property type="entry name" value="RmlC-like_jellyroll"/>
</dbReference>
<dbReference type="PRINTS" id="PR01463">
    <property type="entry name" value="EAGCHANLFMLY"/>
</dbReference>
<dbReference type="Gene3D" id="2.60.120.10">
    <property type="entry name" value="Jelly Rolls"/>
    <property type="match status" value="1"/>
</dbReference>
<dbReference type="SUPFAM" id="SSF51206">
    <property type="entry name" value="cAMP-binding domain-like"/>
    <property type="match status" value="1"/>
</dbReference>
<dbReference type="Pfam" id="PF00520">
    <property type="entry name" value="Ion_trans"/>
    <property type="match status" value="1"/>
</dbReference>
<evidence type="ECO:0000256" key="9">
    <source>
        <dbReference type="SAM" id="Phobius"/>
    </source>
</evidence>
<feature type="region of interest" description="Disordered" evidence="8">
    <location>
        <begin position="664"/>
        <end position="718"/>
    </location>
</feature>
<dbReference type="PANTHER" id="PTHR47823:SF9">
    <property type="entry name" value="CHROMOSOME UNDETERMINED SCAFFOLD_10, WHOLE GENOME SHOTGUN SEQUENCE"/>
    <property type="match status" value="1"/>
</dbReference>
<dbReference type="SUPFAM" id="SSF81324">
    <property type="entry name" value="Voltage-gated potassium channels"/>
    <property type="match status" value="1"/>
</dbReference>
<evidence type="ECO:0000256" key="7">
    <source>
        <dbReference type="ARBA" id="ARBA00023303"/>
    </source>
</evidence>
<feature type="transmembrane region" description="Helical" evidence="9">
    <location>
        <begin position="241"/>
        <end position="266"/>
    </location>
</feature>
<dbReference type="InterPro" id="IPR005821">
    <property type="entry name" value="Ion_trans_dom"/>
</dbReference>
<keyword evidence="5" id="KW-0406">Ion transport</keyword>
<dbReference type="PANTHER" id="PTHR47823">
    <property type="entry name" value="ION_TRANS DOMAIN-CONTAINING PROTEIN"/>
    <property type="match status" value="1"/>
</dbReference>
<keyword evidence="2" id="KW-0813">Transport</keyword>
<accession>A0A6U2GBR6</accession>
<dbReference type="CDD" id="cd00038">
    <property type="entry name" value="CAP_ED"/>
    <property type="match status" value="1"/>
</dbReference>
<keyword evidence="4 9" id="KW-1133">Transmembrane helix</keyword>
<keyword evidence="7" id="KW-0407">Ion channel</keyword>
<name>A0A6U2GBR6_HEMAN</name>
<dbReference type="PROSITE" id="PS50042">
    <property type="entry name" value="CNMP_BINDING_3"/>
    <property type="match status" value="1"/>
</dbReference>
<evidence type="ECO:0000256" key="4">
    <source>
        <dbReference type="ARBA" id="ARBA00022989"/>
    </source>
</evidence>
<feature type="transmembrane region" description="Helical" evidence="9">
    <location>
        <begin position="74"/>
        <end position="95"/>
    </location>
</feature>
<feature type="region of interest" description="Disordered" evidence="8">
    <location>
        <begin position="1"/>
        <end position="40"/>
    </location>
</feature>
<feature type="compositionally biased region" description="Basic and acidic residues" evidence="8">
    <location>
        <begin position="676"/>
        <end position="686"/>
    </location>
</feature>
<proteinExistence type="predicted"/>
<dbReference type="Pfam" id="PF00027">
    <property type="entry name" value="cNMP_binding"/>
    <property type="match status" value="1"/>
</dbReference>
<reference evidence="11" key="1">
    <citation type="submission" date="2021-01" db="EMBL/GenBank/DDBJ databases">
        <authorList>
            <person name="Corre E."/>
            <person name="Pelletier E."/>
            <person name="Niang G."/>
            <person name="Scheremetjew M."/>
            <person name="Finn R."/>
            <person name="Kale V."/>
            <person name="Holt S."/>
            <person name="Cochrane G."/>
            <person name="Meng A."/>
            <person name="Brown T."/>
            <person name="Cohen L."/>
        </authorList>
    </citation>
    <scope>NUCLEOTIDE SEQUENCE</scope>
    <source>
        <strain evidence="11">CCMP644</strain>
    </source>
</reference>